<protein>
    <recommendedName>
        <fullName evidence="6">4Fe4S-binding SPASM domain-containing protein</fullName>
    </recommendedName>
</protein>
<comment type="caution">
    <text evidence="7">The sequence shown here is derived from an EMBL/GenBank/DDBJ whole genome shotgun (WGS) entry which is preliminary data.</text>
</comment>
<accession>A0A091C3T3</accession>
<dbReference type="RefSeq" id="WP_026816491.1">
    <property type="nucleotide sequence ID" value="NZ_AUFF01000002.1"/>
</dbReference>
<keyword evidence="4" id="KW-0408">Iron</keyword>
<dbReference type="Pfam" id="PF13186">
    <property type="entry name" value="SPASM"/>
    <property type="match status" value="1"/>
</dbReference>
<dbReference type="InterPro" id="IPR013785">
    <property type="entry name" value="Aldolase_TIM"/>
</dbReference>
<dbReference type="InterPro" id="IPR058240">
    <property type="entry name" value="rSAM_sf"/>
</dbReference>
<name>A0A091C3T3_9GAMM</name>
<reference evidence="7 8" key="1">
    <citation type="submission" date="2013-09" db="EMBL/GenBank/DDBJ databases">
        <title>Genome sequencing of Arenimonas composti.</title>
        <authorList>
            <person name="Chen F."/>
            <person name="Wang G."/>
        </authorList>
    </citation>
    <scope>NUCLEOTIDE SEQUENCE [LARGE SCALE GENOMIC DNA]</scope>
    <source>
        <strain evidence="7 8">TR7-09</strain>
    </source>
</reference>
<dbReference type="AlphaFoldDB" id="A0A091C3T3"/>
<keyword evidence="8" id="KW-1185">Reference proteome</keyword>
<sequence>MTPATPPAPRRADSIYLAHLDIVHGCQLRCVGCPNSILQPKVSQIAEDAFAAILRNIDVDRIHLLRLFNFGEPLLHRGLSTLLPHIRAQRWTAEQVELSTNAQKVYWDDFEAALATGVLTRLIVSCDGDGTPADYERLRPPSKWDRLVEFLERTKELRDRHCPHLELMTMTVCEDEAARERWRAFLEPRGFTPRFRRWMWLPDSKRNMTGRDPAAGEGVCLFMADPSEFTEHPWDGQIHQLYCDADGTVVPCCVHPQAAVLGNLRTQTYNDVLAGAARAGFLDDLAFRRDQLRICSQCEVGPARAPGAPQQAALDT</sequence>
<dbReference type="SFLD" id="SFLDS00029">
    <property type="entry name" value="Radical_SAM"/>
    <property type="match status" value="1"/>
</dbReference>
<keyword evidence="3" id="KW-0479">Metal-binding</keyword>
<evidence type="ECO:0000256" key="4">
    <source>
        <dbReference type="ARBA" id="ARBA00023004"/>
    </source>
</evidence>
<dbReference type="SUPFAM" id="SSF102114">
    <property type="entry name" value="Radical SAM enzymes"/>
    <property type="match status" value="1"/>
</dbReference>
<feature type="domain" description="4Fe4S-binding SPASM" evidence="6">
    <location>
        <begin position="240"/>
        <end position="299"/>
    </location>
</feature>
<dbReference type="InterPro" id="IPR050377">
    <property type="entry name" value="Radical_SAM_PqqE_MftC-like"/>
</dbReference>
<keyword evidence="2" id="KW-0949">S-adenosyl-L-methionine</keyword>
<gene>
    <name evidence="7" type="ORF">P873_03345</name>
</gene>
<dbReference type="EMBL" id="AWXU01000007">
    <property type="protein sequence ID" value="KFN51315.1"/>
    <property type="molecule type" value="Genomic_DNA"/>
</dbReference>
<evidence type="ECO:0000256" key="2">
    <source>
        <dbReference type="ARBA" id="ARBA00022691"/>
    </source>
</evidence>
<dbReference type="STRING" id="1121013.GCA_000426365_01103"/>
<keyword evidence="5" id="KW-0411">Iron-sulfur</keyword>
<dbReference type="OrthoDB" id="7690664at2"/>
<dbReference type="GO" id="GO:0046872">
    <property type="term" value="F:metal ion binding"/>
    <property type="evidence" value="ECO:0007669"/>
    <property type="project" value="UniProtKB-KW"/>
</dbReference>
<dbReference type="eggNOG" id="COG0535">
    <property type="taxonomic scope" value="Bacteria"/>
</dbReference>
<proteinExistence type="predicted"/>
<dbReference type="Proteomes" id="UP000029391">
    <property type="component" value="Unassembled WGS sequence"/>
</dbReference>
<dbReference type="InterPro" id="IPR023885">
    <property type="entry name" value="4Fe4S-binding_SPASM_dom"/>
</dbReference>
<evidence type="ECO:0000256" key="5">
    <source>
        <dbReference type="ARBA" id="ARBA00023014"/>
    </source>
</evidence>
<evidence type="ECO:0000256" key="3">
    <source>
        <dbReference type="ARBA" id="ARBA00022723"/>
    </source>
</evidence>
<dbReference type="PANTHER" id="PTHR11228:SF7">
    <property type="entry name" value="PQQA PEPTIDE CYCLASE"/>
    <property type="match status" value="1"/>
</dbReference>
<organism evidence="7 8">
    <name type="scientific">Arenimonas composti TR7-09 = DSM 18010</name>
    <dbReference type="NCBI Taxonomy" id="1121013"/>
    <lineage>
        <taxon>Bacteria</taxon>
        <taxon>Pseudomonadati</taxon>
        <taxon>Pseudomonadota</taxon>
        <taxon>Gammaproteobacteria</taxon>
        <taxon>Lysobacterales</taxon>
        <taxon>Lysobacteraceae</taxon>
        <taxon>Arenimonas</taxon>
    </lineage>
</organism>
<evidence type="ECO:0000313" key="7">
    <source>
        <dbReference type="EMBL" id="KFN51315.1"/>
    </source>
</evidence>
<dbReference type="GO" id="GO:0003824">
    <property type="term" value="F:catalytic activity"/>
    <property type="evidence" value="ECO:0007669"/>
    <property type="project" value="InterPro"/>
</dbReference>
<comment type="cofactor">
    <cofactor evidence="1">
        <name>[4Fe-4S] cluster</name>
        <dbReference type="ChEBI" id="CHEBI:49883"/>
    </cofactor>
</comment>
<dbReference type="Gene3D" id="3.20.20.70">
    <property type="entry name" value="Aldolase class I"/>
    <property type="match status" value="1"/>
</dbReference>
<dbReference type="PANTHER" id="PTHR11228">
    <property type="entry name" value="RADICAL SAM DOMAIN PROTEIN"/>
    <property type="match status" value="1"/>
</dbReference>
<evidence type="ECO:0000256" key="1">
    <source>
        <dbReference type="ARBA" id="ARBA00001966"/>
    </source>
</evidence>
<evidence type="ECO:0000259" key="6">
    <source>
        <dbReference type="Pfam" id="PF13186"/>
    </source>
</evidence>
<dbReference type="InterPro" id="IPR007197">
    <property type="entry name" value="rSAM"/>
</dbReference>
<dbReference type="GO" id="GO:0051536">
    <property type="term" value="F:iron-sulfur cluster binding"/>
    <property type="evidence" value="ECO:0007669"/>
    <property type="project" value="UniProtKB-KW"/>
</dbReference>
<evidence type="ECO:0000313" key="8">
    <source>
        <dbReference type="Proteomes" id="UP000029391"/>
    </source>
</evidence>